<reference evidence="12 13" key="1">
    <citation type="journal article" date="2018" name="Int. J. Syst. Evol. Microbiol.">
        <title>Uliginosibacterium sediminicola sp. nov., isolated from freshwater sediment.</title>
        <authorList>
            <person name="Hwang W.M."/>
            <person name="Kim S.M."/>
            <person name="Kang K."/>
            <person name="Ahn T.Y."/>
        </authorList>
    </citation>
    <scope>NUCLEOTIDE SEQUENCE [LARGE SCALE GENOMIC DNA]</scope>
    <source>
        <strain evidence="12 13">M1-21</strain>
    </source>
</reference>
<dbReference type="InterPro" id="IPR001444">
    <property type="entry name" value="Flag_bb_rod_N"/>
</dbReference>
<dbReference type="Pfam" id="PF06429">
    <property type="entry name" value="Flg_bbr_C"/>
    <property type="match status" value="1"/>
</dbReference>
<comment type="similarity">
    <text evidence="3">Belongs to the flagella basal body rod proteins family.</text>
</comment>
<evidence type="ECO:0000259" key="9">
    <source>
        <dbReference type="Pfam" id="PF06429"/>
    </source>
</evidence>
<dbReference type="InterPro" id="IPR053927">
    <property type="entry name" value="FlgK_helical"/>
</dbReference>
<comment type="caution">
    <text evidence="12">The sequence shown here is derived from an EMBL/GenBank/DDBJ whole genome shotgun (WGS) entry which is preliminary data.</text>
</comment>
<gene>
    <name evidence="12" type="primary">flgK</name>
    <name evidence="12" type="ORF">ABDB84_12975</name>
</gene>
<dbReference type="InterPro" id="IPR002371">
    <property type="entry name" value="FlgK"/>
</dbReference>
<organism evidence="12 13">
    <name type="scientific">Uliginosibacterium sediminicola</name>
    <dbReference type="NCBI Taxonomy" id="2024550"/>
    <lineage>
        <taxon>Bacteria</taxon>
        <taxon>Pseudomonadati</taxon>
        <taxon>Pseudomonadota</taxon>
        <taxon>Betaproteobacteria</taxon>
        <taxon>Rhodocyclales</taxon>
        <taxon>Zoogloeaceae</taxon>
        <taxon>Uliginosibacterium</taxon>
    </lineage>
</organism>
<accession>A0ABU9Z0T5</accession>
<feature type="domain" description="Flagellar basal-body/hook protein C-terminal" evidence="9">
    <location>
        <begin position="606"/>
        <end position="643"/>
    </location>
</feature>
<proteinExistence type="inferred from homology"/>
<evidence type="ECO:0000259" key="8">
    <source>
        <dbReference type="Pfam" id="PF00460"/>
    </source>
</evidence>
<keyword evidence="7" id="KW-0732">Signal</keyword>
<comment type="subcellular location">
    <subcellularLocation>
        <location evidence="1">Bacterial flagellum</location>
    </subcellularLocation>
    <subcellularLocation>
        <location evidence="2">Secreted</location>
    </subcellularLocation>
</comment>
<evidence type="ECO:0000313" key="12">
    <source>
        <dbReference type="EMBL" id="MEN3069398.1"/>
    </source>
</evidence>
<evidence type="ECO:0000256" key="3">
    <source>
        <dbReference type="ARBA" id="ARBA00009677"/>
    </source>
</evidence>
<dbReference type="NCBIfam" id="TIGR02492">
    <property type="entry name" value="flgK_ends"/>
    <property type="match status" value="1"/>
</dbReference>
<protein>
    <recommendedName>
        <fullName evidence="4">Flagellar hook-associated protein 1</fullName>
    </recommendedName>
</protein>
<keyword evidence="13" id="KW-1185">Reference proteome</keyword>
<dbReference type="SUPFAM" id="SSF64518">
    <property type="entry name" value="Phase 1 flagellin"/>
    <property type="match status" value="2"/>
</dbReference>
<keyword evidence="6" id="KW-0975">Bacterial flagellum</keyword>
<feature type="domain" description="Flagellar hook-associated protein 1 D2-like" evidence="10">
    <location>
        <begin position="344"/>
        <end position="416"/>
    </location>
</feature>
<feature type="chain" id="PRO_5046277206" description="Flagellar hook-associated protein 1" evidence="7">
    <location>
        <begin position="17"/>
        <end position="647"/>
    </location>
</feature>
<feature type="domain" description="Flagellar basal body rod protein N-terminal" evidence="8">
    <location>
        <begin position="7"/>
        <end position="33"/>
    </location>
</feature>
<evidence type="ECO:0000256" key="7">
    <source>
        <dbReference type="SAM" id="SignalP"/>
    </source>
</evidence>
<keyword evidence="12" id="KW-0966">Cell projection</keyword>
<dbReference type="EMBL" id="JBDIVE010000007">
    <property type="protein sequence ID" value="MEN3069398.1"/>
    <property type="molecule type" value="Genomic_DNA"/>
</dbReference>
<evidence type="ECO:0000256" key="5">
    <source>
        <dbReference type="ARBA" id="ARBA00022525"/>
    </source>
</evidence>
<evidence type="ECO:0000259" key="11">
    <source>
        <dbReference type="Pfam" id="PF22638"/>
    </source>
</evidence>
<evidence type="ECO:0000256" key="1">
    <source>
        <dbReference type="ARBA" id="ARBA00004365"/>
    </source>
</evidence>
<dbReference type="PRINTS" id="PR01005">
    <property type="entry name" value="FLGHOOKAP1"/>
</dbReference>
<keyword evidence="5" id="KW-0964">Secreted</keyword>
<sequence>MSLMGISLSALNAAQAGLTTTAHNISNASTTGYSRQQIVQTTQTGLSTGAGFFGQGTKIETVQRVYNSFLTSQVRSADAAKKEFETMQTELSQVDNLLSDATAGLSPALQNFFDGLQEVSNSPSSIPSRQSMLSYAETMVDRFHSMSQRLAEMRDGVNSQMAGSVSQINSLAAQVADMNRKILVAESNTGQPANDMRDLRDALVTQINQQVRVTETTQNDGTVNLFFGTGQPLVVGDSSYKLSLGVSPDDPKNKALYSTVGDGIAPMAIPDDFITGGTLGGLLRFRNETLNSADNTLGLVAIGLATNINAQQTLGQDLDGKLGTELFKSSKLLPAVAKLDSTAHTTTGNLDVTVSDVSKLEAEDFTLSYDGSNYTLIRNSDKSTVYHGASTPPDSLGMHFAISGTVSAGDRWLVQPTRFAAQDIQLAITDTRKIAAASPYSVKTDSGNTGTATLTNGAVLSTTGLDSNGDSIPDFSSVVLKYDATAKAFTYGSPAVSLPYDPATEASGKTITLSVPNISFTVSGTPNDGDFFTISTNTNGTADNRNMVPMAALQNAKNLINGSANYEYAYSQLVSSVGAQARDAEVGLSAQKSLLEQATSAQQGAAGVNLDEEAANLLRYQQAYQAAAKVMNVASTIFNEVLNVAKG</sequence>
<dbReference type="Proteomes" id="UP001410394">
    <property type="component" value="Unassembled WGS sequence"/>
</dbReference>
<dbReference type="InterPro" id="IPR010930">
    <property type="entry name" value="Flg_bb/hook_C_dom"/>
</dbReference>
<dbReference type="RefSeq" id="WP_345920169.1">
    <property type="nucleotide sequence ID" value="NZ_JBDIVE010000007.1"/>
</dbReference>
<evidence type="ECO:0000256" key="6">
    <source>
        <dbReference type="ARBA" id="ARBA00023143"/>
    </source>
</evidence>
<dbReference type="PANTHER" id="PTHR30033:SF1">
    <property type="entry name" value="FLAGELLAR HOOK-ASSOCIATED PROTEIN 1"/>
    <property type="match status" value="1"/>
</dbReference>
<evidence type="ECO:0000259" key="10">
    <source>
        <dbReference type="Pfam" id="PF21158"/>
    </source>
</evidence>
<dbReference type="InterPro" id="IPR049119">
    <property type="entry name" value="FlgK_D2-like"/>
</dbReference>
<evidence type="ECO:0000256" key="2">
    <source>
        <dbReference type="ARBA" id="ARBA00004613"/>
    </source>
</evidence>
<evidence type="ECO:0000313" key="13">
    <source>
        <dbReference type="Proteomes" id="UP001410394"/>
    </source>
</evidence>
<dbReference type="Pfam" id="PF22638">
    <property type="entry name" value="FlgK_D1"/>
    <property type="match status" value="1"/>
</dbReference>
<keyword evidence="12" id="KW-0969">Cilium</keyword>
<feature type="signal peptide" evidence="7">
    <location>
        <begin position="1"/>
        <end position="16"/>
    </location>
</feature>
<dbReference type="Pfam" id="PF00460">
    <property type="entry name" value="Flg_bb_rod"/>
    <property type="match status" value="1"/>
</dbReference>
<evidence type="ECO:0000256" key="4">
    <source>
        <dbReference type="ARBA" id="ARBA00016244"/>
    </source>
</evidence>
<dbReference type="Pfam" id="PF21158">
    <property type="entry name" value="flgK_1st_1"/>
    <property type="match status" value="1"/>
</dbReference>
<dbReference type="PANTHER" id="PTHR30033">
    <property type="entry name" value="FLAGELLAR HOOK-ASSOCIATED PROTEIN 1"/>
    <property type="match status" value="1"/>
</dbReference>
<name>A0ABU9Z0T5_9RHOO</name>
<keyword evidence="12" id="KW-0282">Flagellum</keyword>
<feature type="domain" description="Flagellar hook-associated protein FlgK helical" evidence="11">
    <location>
        <begin position="91"/>
        <end position="327"/>
    </location>
</feature>